<dbReference type="PANTHER" id="PTHR46765">
    <property type="entry name" value="P-LOOP CONTAINING NUCLEOSIDE TRIPHOSPHATE HYDROLASES SUPERFAMILY PROTEIN"/>
    <property type="match status" value="1"/>
</dbReference>
<dbReference type="Pfam" id="PF00004">
    <property type="entry name" value="AAA"/>
    <property type="match status" value="1"/>
</dbReference>
<comment type="subcellular location">
    <subcellularLocation>
        <location evidence="1">Nucleus</location>
    </subcellularLocation>
</comment>
<evidence type="ECO:0000256" key="3">
    <source>
        <dbReference type="ARBA" id="ARBA00043975"/>
    </source>
</evidence>
<dbReference type="InterPro" id="IPR053016">
    <property type="entry name" value="CTF18-RFC_complex"/>
</dbReference>
<organism evidence="6 7">
    <name type="scientific">Orchesella dallaii</name>
    <dbReference type="NCBI Taxonomy" id="48710"/>
    <lineage>
        <taxon>Eukaryota</taxon>
        <taxon>Metazoa</taxon>
        <taxon>Ecdysozoa</taxon>
        <taxon>Arthropoda</taxon>
        <taxon>Hexapoda</taxon>
        <taxon>Collembola</taxon>
        <taxon>Entomobryomorpha</taxon>
        <taxon>Entomobryoidea</taxon>
        <taxon>Orchesellidae</taxon>
        <taxon>Orchesellinae</taxon>
        <taxon>Orchesella</taxon>
    </lineage>
</organism>
<dbReference type="Gene3D" id="1.10.8.60">
    <property type="match status" value="1"/>
</dbReference>
<dbReference type="Gene3D" id="3.40.50.300">
    <property type="entry name" value="P-loop containing nucleotide triphosphate hydrolases"/>
    <property type="match status" value="1"/>
</dbReference>
<comment type="similarity">
    <text evidence="3">Belongs to the activator 1 small subunits family. CTF18 subfamily.</text>
</comment>
<dbReference type="PANTHER" id="PTHR46765:SF1">
    <property type="entry name" value="P-LOOP CONTAINING NUCLEOSIDE TRIPHOSPHATE HYDROLASES SUPERFAMILY PROTEIN"/>
    <property type="match status" value="1"/>
</dbReference>
<name>A0ABP1Q9J8_9HEXA</name>
<gene>
    <name evidence="6" type="ORF">ODALV1_LOCUS8791</name>
</gene>
<evidence type="ECO:0000259" key="5">
    <source>
        <dbReference type="SMART" id="SM00382"/>
    </source>
</evidence>
<dbReference type="SMART" id="SM00382">
    <property type="entry name" value="AAA"/>
    <property type="match status" value="1"/>
</dbReference>
<reference evidence="6 7" key="1">
    <citation type="submission" date="2024-08" db="EMBL/GenBank/DDBJ databases">
        <authorList>
            <person name="Cucini C."/>
            <person name="Frati F."/>
        </authorList>
    </citation>
    <scope>NUCLEOTIDE SEQUENCE [LARGE SCALE GENOMIC DNA]</scope>
</reference>
<feature type="region of interest" description="Disordered" evidence="4">
    <location>
        <begin position="63"/>
        <end position="130"/>
    </location>
</feature>
<accession>A0ABP1Q9J8</accession>
<dbReference type="SUPFAM" id="SSF52540">
    <property type="entry name" value="P-loop containing nucleoside triphosphate hydrolases"/>
    <property type="match status" value="1"/>
</dbReference>
<evidence type="ECO:0000256" key="4">
    <source>
        <dbReference type="SAM" id="MobiDB-lite"/>
    </source>
</evidence>
<evidence type="ECO:0000256" key="1">
    <source>
        <dbReference type="ARBA" id="ARBA00004123"/>
    </source>
</evidence>
<evidence type="ECO:0000313" key="6">
    <source>
        <dbReference type="EMBL" id="CAL8094492.1"/>
    </source>
</evidence>
<keyword evidence="7" id="KW-1185">Reference proteome</keyword>
<keyword evidence="2" id="KW-0539">Nucleus</keyword>
<dbReference type="InterPro" id="IPR003959">
    <property type="entry name" value="ATPase_AAA_core"/>
</dbReference>
<evidence type="ECO:0000256" key="2">
    <source>
        <dbReference type="ARBA" id="ARBA00023242"/>
    </source>
</evidence>
<feature type="compositionally biased region" description="Low complexity" evidence="4">
    <location>
        <begin position="109"/>
        <end position="124"/>
    </location>
</feature>
<dbReference type="CDD" id="cd00009">
    <property type="entry name" value="AAA"/>
    <property type="match status" value="1"/>
</dbReference>
<dbReference type="EMBL" id="CAXLJM020000027">
    <property type="protein sequence ID" value="CAL8094492.1"/>
    <property type="molecule type" value="Genomic_DNA"/>
</dbReference>
<feature type="compositionally biased region" description="Acidic residues" evidence="4">
    <location>
        <begin position="1"/>
        <end position="18"/>
    </location>
</feature>
<evidence type="ECO:0000313" key="7">
    <source>
        <dbReference type="Proteomes" id="UP001642540"/>
    </source>
</evidence>
<sequence length="873" mass="100034">MDFDLMEPLSYDDGEDEENVKSGRKRFGTVNIEETSRSSKRQRCQDVKSYKYGTVEITEIEDVVVEDEGDGSSNVQVSESDLRSQFNGDGEKAGTSRSAMGASVKRNLSMSSSSFRGASTSSSSTIRDIPLEEEAPTVRYRRVLKRIPNDIPYLPLTCEDGSRLYLRLKPTDSLEDTSKLGTTSSRFNILPGWNDIKNEARILKDKFHKELAKTVERDVVSRPVDENNENEDSKVPDSLWVEKYKPRSFLDLLSQEDVNRALLHWVKLWDKSVFGVDYLAKVKATREKYAKLEAQEKEKNEKYHKKSYLPLNEEYDEGGRPNIKVALLAGDPGLGKTTCAHIIARHAGYNVREINASDDRSIQAFRKFIDDTTQSRSEIFQDGRPNCLIIDEIDGAQTDSVNVLVELVTGNATESGKKKIKKVLRRPIICICNDLYATSLKILKKYAFVIQFPQIGVPRLIDRLNEVSDREKLFLDSKTLQNLCHKSECDIRSCLSTLQFLKRKRCSPQDALFAQVGMKDKSKGIFAVWNDIFTLPEEKKYHDIHDPIKPEFRFRNILKTVQNFGEYQKLMGGVFENYLNVKYRDSYMQTVIEGLEWTTWFEDIREYVERTQTYGMFGYLPMYFVMSHFLYARRDMSRIVFPNYELVLKLNKIQSAIKTQITETSIATARFLDPYMLITDVYPALLSIIQPGTIRPVPTQIWTDKEREILQNVVELMLTFNISYTQTKNPETGAYAFVLEPDLADMVKFKLQESVVSKKPFPYAIKQLVSREIDTEKLRRNDTVPDVVQKETFKLPETPKSNVGSTPKSKALETLNKTMVSVARDFFGRPILAAAETSPEAEAKKKSAAAVYFRFKEGFSNAVRRYIKIRDLA</sequence>
<comment type="caution">
    <text evidence="6">The sequence shown here is derived from an EMBL/GenBank/DDBJ whole genome shotgun (WGS) entry which is preliminary data.</text>
</comment>
<proteinExistence type="inferred from homology"/>
<dbReference type="InterPro" id="IPR027417">
    <property type="entry name" value="P-loop_NTPase"/>
</dbReference>
<feature type="domain" description="AAA+ ATPase" evidence="5">
    <location>
        <begin position="322"/>
        <end position="456"/>
    </location>
</feature>
<protein>
    <recommendedName>
        <fullName evidence="5">AAA+ ATPase domain-containing protein</fullName>
    </recommendedName>
</protein>
<dbReference type="InterPro" id="IPR003593">
    <property type="entry name" value="AAA+_ATPase"/>
</dbReference>
<feature type="region of interest" description="Disordered" evidence="4">
    <location>
        <begin position="1"/>
        <end position="25"/>
    </location>
</feature>
<dbReference type="Proteomes" id="UP001642540">
    <property type="component" value="Unassembled WGS sequence"/>
</dbReference>
<feature type="compositionally biased region" description="Polar residues" evidence="4">
    <location>
        <begin position="72"/>
        <end position="87"/>
    </location>
</feature>